<organism evidence="2 3">
    <name type="scientific">Elizabethkingia anophelis</name>
    <dbReference type="NCBI Taxonomy" id="1117645"/>
    <lineage>
        <taxon>Bacteria</taxon>
        <taxon>Pseudomonadati</taxon>
        <taxon>Bacteroidota</taxon>
        <taxon>Flavobacteriia</taxon>
        <taxon>Flavobacteriales</taxon>
        <taxon>Weeksellaceae</taxon>
        <taxon>Elizabethkingia</taxon>
    </lineage>
</organism>
<feature type="compositionally biased region" description="Gly residues" evidence="1">
    <location>
        <begin position="213"/>
        <end position="226"/>
    </location>
</feature>
<gene>
    <name evidence="2" type="ORF">BBD32_13180</name>
</gene>
<name>A0AAU8V275_9FLAO</name>
<dbReference type="Proteomes" id="UP000190848">
    <property type="component" value="Chromosome"/>
</dbReference>
<sequence length="492" mass="54225">MKKTLLYPLLWGGVSLCLFSCRTEDIAFEKNENAKLFATLTPKQKGEVINYAKGFASLMQRYDKIQKTNLVGIRNKPVIGTFANTVDTKVSIHTSNQPYIEFGVHSSTFTERNGDKWVVFPKIQDNKVIKLVIATLTQEGTYIKYETYGPPNKWFEKNVGAFQAAIDEYRRRNFALVLNASSKNISPMAGQNCVKIPNGWDCGIDGVIINGGKPSGGGSGGGGGEGPEPPEGGFCGQHEDCDTNIPGGTGEPPIDNDKDPCSRAATNNVKATNHLAAYEINATKNAMTQNITTSTNEKSFVFGPDENGYYKTSTIKEGNGGAAPMPATHTDFSVEGGAHTHTPDVYNVASSGDIYKFYYNHKENSNYNYYYTLSQGDNNYVFTIVDQAAFDNFFKNYPDTKENFDMTTQTWNETSQIGKDYRNIINSFQNSNMSDDDIMDLVMAAMIQKYNMGIALSKADSSGNFNGIYAKEIKDPNDPSKTTYTITPDCNL</sequence>
<proteinExistence type="predicted"/>
<dbReference type="EMBL" id="CP016374">
    <property type="protein sequence ID" value="AQX02344.1"/>
    <property type="molecule type" value="Genomic_DNA"/>
</dbReference>
<accession>A0AAU8V275</accession>
<reference evidence="2 3" key="1">
    <citation type="submission" date="2016-07" db="EMBL/GenBank/DDBJ databases">
        <title>Revisiting the taxonomy of the Elizabethkingia Genus using Whole-Genome Sequencing, Optical Mapping, and MALDI-TOF, along with proposal of three novel Elizabethkingia species: Elizabethkingia bruuniana sp. nov., Elizabethkingia ursingii sp. nov., and Elizabethkingia occulta sp. nov.</title>
        <authorList>
            <person name="Nicholson A.C."/>
        </authorList>
    </citation>
    <scope>NUCLEOTIDE SEQUENCE [LARGE SCALE GENOMIC DNA]</scope>
    <source>
        <strain evidence="2 3">F3201</strain>
    </source>
</reference>
<protein>
    <submittedName>
        <fullName evidence="2">Uncharacterized protein</fullName>
    </submittedName>
</protein>
<evidence type="ECO:0000256" key="1">
    <source>
        <dbReference type="SAM" id="MobiDB-lite"/>
    </source>
</evidence>
<dbReference type="AlphaFoldDB" id="A0AAU8V275"/>
<evidence type="ECO:0000313" key="2">
    <source>
        <dbReference type="EMBL" id="AQX02344.1"/>
    </source>
</evidence>
<dbReference type="RefSeq" id="WP_078396360.1">
    <property type="nucleotide sequence ID" value="NZ_CP016374.1"/>
</dbReference>
<feature type="region of interest" description="Disordered" evidence="1">
    <location>
        <begin position="213"/>
        <end position="263"/>
    </location>
</feature>
<evidence type="ECO:0000313" key="3">
    <source>
        <dbReference type="Proteomes" id="UP000190848"/>
    </source>
</evidence>